<dbReference type="GO" id="GO:0010906">
    <property type="term" value="P:regulation of glucose metabolic process"/>
    <property type="evidence" value="ECO:0007669"/>
    <property type="project" value="TreeGrafter"/>
</dbReference>
<dbReference type="SUPFAM" id="SSF55874">
    <property type="entry name" value="ATPase domain of HSP90 chaperone/DNA topoisomerase II/histidine kinase"/>
    <property type="match status" value="1"/>
</dbReference>
<dbReference type="PROSITE" id="PS50109">
    <property type="entry name" value="HIS_KIN"/>
    <property type="match status" value="1"/>
</dbReference>
<evidence type="ECO:0000256" key="7">
    <source>
        <dbReference type="ARBA" id="ARBA00048201"/>
    </source>
</evidence>
<accession>A0A443PWK7</accession>
<dbReference type="OrthoDB" id="241648at2759"/>
<dbReference type="GO" id="GO:0005759">
    <property type="term" value="C:mitochondrial matrix"/>
    <property type="evidence" value="ECO:0007669"/>
    <property type="project" value="UniProtKB-SubCell"/>
</dbReference>
<dbReference type="InterPro" id="IPR004358">
    <property type="entry name" value="Sig_transdc_His_kin-like_C"/>
</dbReference>
<organism evidence="10 11">
    <name type="scientific">Cinnamomum micranthum f. kanehirae</name>
    <dbReference type="NCBI Taxonomy" id="337451"/>
    <lineage>
        <taxon>Eukaryota</taxon>
        <taxon>Viridiplantae</taxon>
        <taxon>Streptophyta</taxon>
        <taxon>Embryophyta</taxon>
        <taxon>Tracheophyta</taxon>
        <taxon>Spermatophyta</taxon>
        <taxon>Magnoliopsida</taxon>
        <taxon>Magnoliidae</taxon>
        <taxon>Laurales</taxon>
        <taxon>Lauraceae</taxon>
        <taxon>Cinnamomum</taxon>
    </lineage>
</organism>
<proteinExistence type="inferred from homology"/>
<keyword evidence="2 8" id="KW-0808">Transferase</keyword>
<dbReference type="InterPro" id="IPR039028">
    <property type="entry name" value="BCKD/PDK"/>
</dbReference>
<comment type="catalytic activity">
    <reaction evidence="7">
        <text>L-seryl-[pyruvate dehydrogenase E1 alpha subunit] + ATP = O-phospho-L-seryl-[pyruvate dehydrogenase E1 alpha subunit] + ADP + H(+)</text>
        <dbReference type="Rhea" id="RHEA:23052"/>
        <dbReference type="Rhea" id="RHEA-COMP:13689"/>
        <dbReference type="Rhea" id="RHEA-COMP:13690"/>
        <dbReference type="ChEBI" id="CHEBI:15378"/>
        <dbReference type="ChEBI" id="CHEBI:29999"/>
        <dbReference type="ChEBI" id="CHEBI:30616"/>
        <dbReference type="ChEBI" id="CHEBI:83421"/>
        <dbReference type="ChEBI" id="CHEBI:456216"/>
        <dbReference type="EC" id="2.7.11.2"/>
    </reaction>
</comment>
<evidence type="ECO:0000256" key="1">
    <source>
        <dbReference type="ARBA" id="ARBA00006155"/>
    </source>
</evidence>
<dbReference type="InterPro" id="IPR003594">
    <property type="entry name" value="HATPase_dom"/>
</dbReference>
<dbReference type="Pfam" id="PF02518">
    <property type="entry name" value="HATPase_c"/>
    <property type="match status" value="1"/>
</dbReference>
<dbReference type="Gene3D" id="1.20.140.20">
    <property type="entry name" value="Alpha-ketoacid/pyruvate dehydrogenase kinase, N-terminal domain"/>
    <property type="match status" value="1"/>
</dbReference>
<dbReference type="InterPro" id="IPR018955">
    <property type="entry name" value="BCDHK/PDK_N"/>
</dbReference>
<protein>
    <recommendedName>
        <fullName evidence="8">Protein-serine/threonine kinase</fullName>
        <ecNumber evidence="8">2.7.11.-</ecNumber>
    </recommendedName>
</protein>
<keyword evidence="3 8" id="KW-0547">Nucleotide-binding</keyword>
<name>A0A443PWK7_9MAGN</name>
<dbReference type="FunFam" id="3.30.565.10:FF:000065">
    <property type="entry name" value="[Pyruvate dehydrogenase (Acetyl-transferring)] kinase mitochondrial"/>
    <property type="match status" value="1"/>
</dbReference>
<dbReference type="PRINTS" id="PR00344">
    <property type="entry name" value="BCTRLSENSOR"/>
</dbReference>
<dbReference type="CDD" id="cd16929">
    <property type="entry name" value="HATPase_PDK-like"/>
    <property type="match status" value="1"/>
</dbReference>
<dbReference type="InterPro" id="IPR036784">
    <property type="entry name" value="AK/P_DHK_N_sf"/>
</dbReference>
<dbReference type="SMART" id="SM00387">
    <property type="entry name" value="HATPase_c"/>
    <property type="match status" value="1"/>
</dbReference>
<sequence length="370" mass="41486">MAAKKASEAFSRALIEEVQRWGAMKQTGVSLRYMMDFGSNPSEKNLLLAAQFLHKELPIRIARRAIELESLPFGLSEKSAVLKVRDWYLDSFRDLRTFPEIKDSNDELTFTQMIKMIKVRHNNVVPAMALGVQQLKKDLAPKVMPGDFGEIHQFLDRFYMSRIGIRMLIGQHVALHDPNPQPGRVGQIHCKMSPMEVALTASEDARAICLREYGSAPEFNIYGDPNFTFPYVPSHLHLMVFELVKNSLRAVQEKFMNSDKDAPPIRIIVADGIEDVTIKISDEGGGIARSGLPKIFTYLYSTAKNPLDEHSIIEGPSDGVTMAGYGYGLPISRLYARYFGGDLQIISMEGYGTDAYLHLSRLGDSQEPLP</sequence>
<reference evidence="10 11" key="1">
    <citation type="journal article" date="2019" name="Nat. Plants">
        <title>Stout camphor tree genome fills gaps in understanding of flowering plant genome evolution.</title>
        <authorList>
            <person name="Chaw S.M."/>
            <person name="Liu Y.C."/>
            <person name="Wu Y.W."/>
            <person name="Wang H.Y."/>
            <person name="Lin C.I."/>
            <person name="Wu C.S."/>
            <person name="Ke H.M."/>
            <person name="Chang L.Y."/>
            <person name="Hsu C.Y."/>
            <person name="Yang H.T."/>
            <person name="Sudianto E."/>
            <person name="Hsu M.H."/>
            <person name="Wu K.P."/>
            <person name="Wang L.N."/>
            <person name="Leebens-Mack J.H."/>
            <person name="Tsai I.J."/>
        </authorList>
    </citation>
    <scope>NUCLEOTIDE SEQUENCE [LARGE SCALE GENOMIC DNA]</scope>
    <source>
        <strain evidence="11">cv. Chaw 1501</strain>
        <tissue evidence="10">Young leaves</tissue>
    </source>
</reference>
<evidence type="ECO:0000313" key="10">
    <source>
        <dbReference type="EMBL" id="RWR95167.1"/>
    </source>
</evidence>
<dbReference type="AlphaFoldDB" id="A0A443PWK7"/>
<dbReference type="PANTHER" id="PTHR11947">
    <property type="entry name" value="PYRUVATE DEHYDROGENASE KINASE"/>
    <property type="match status" value="1"/>
</dbReference>
<dbReference type="STRING" id="337451.A0A443PWK7"/>
<evidence type="ECO:0000256" key="4">
    <source>
        <dbReference type="ARBA" id="ARBA00022777"/>
    </source>
</evidence>
<dbReference type="EC" id="2.7.11.-" evidence="8"/>
<evidence type="ECO:0000256" key="6">
    <source>
        <dbReference type="ARBA" id="ARBA00023128"/>
    </source>
</evidence>
<keyword evidence="5 8" id="KW-0067">ATP-binding</keyword>
<dbReference type="InterPro" id="IPR005467">
    <property type="entry name" value="His_kinase_dom"/>
</dbReference>
<evidence type="ECO:0000256" key="2">
    <source>
        <dbReference type="ARBA" id="ARBA00022679"/>
    </source>
</evidence>
<comment type="subcellular location">
    <subcellularLocation>
        <location evidence="8">Mitochondrion matrix</location>
    </subcellularLocation>
</comment>
<dbReference type="SUPFAM" id="SSF69012">
    <property type="entry name" value="alpha-ketoacid dehydrogenase kinase, N-terminal domain"/>
    <property type="match status" value="1"/>
</dbReference>
<evidence type="ECO:0000256" key="5">
    <source>
        <dbReference type="ARBA" id="ARBA00022840"/>
    </source>
</evidence>
<dbReference type="FunFam" id="1.20.140.20:FF:000003">
    <property type="entry name" value="[Pyruvate dehydrogenase (Acetyl-transferring)] kinase, mitochondrial"/>
    <property type="match status" value="1"/>
</dbReference>
<dbReference type="GO" id="GO:0004740">
    <property type="term" value="F:pyruvate dehydrogenase (acetyl-transferring) kinase activity"/>
    <property type="evidence" value="ECO:0007669"/>
    <property type="project" value="UniProtKB-EC"/>
</dbReference>
<gene>
    <name evidence="10" type="ORF">CKAN_02449800</name>
</gene>
<keyword evidence="4 8" id="KW-0418">Kinase</keyword>
<dbReference type="Gene3D" id="3.30.565.10">
    <property type="entry name" value="Histidine kinase-like ATPase, C-terminal domain"/>
    <property type="match status" value="1"/>
</dbReference>
<comment type="similarity">
    <text evidence="1 8">Belongs to the PDK/BCKDK protein kinase family.</text>
</comment>
<keyword evidence="11" id="KW-1185">Reference proteome</keyword>
<dbReference type="EMBL" id="QPKB01000011">
    <property type="protein sequence ID" value="RWR95167.1"/>
    <property type="molecule type" value="Genomic_DNA"/>
</dbReference>
<dbReference type="Proteomes" id="UP000283530">
    <property type="component" value="Unassembled WGS sequence"/>
</dbReference>
<keyword evidence="10" id="KW-0670">Pyruvate</keyword>
<evidence type="ECO:0000256" key="8">
    <source>
        <dbReference type="RuleBase" id="RU366032"/>
    </source>
</evidence>
<dbReference type="PANTHER" id="PTHR11947:SF3">
    <property type="entry name" value="[PYRUVATE DEHYDROGENASE (ACETYL-TRANSFERRING)] KINASE, MITOCHONDRIAL"/>
    <property type="match status" value="1"/>
</dbReference>
<evidence type="ECO:0000259" key="9">
    <source>
        <dbReference type="PROSITE" id="PS50109"/>
    </source>
</evidence>
<dbReference type="GO" id="GO:0005524">
    <property type="term" value="F:ATP binding"/>
    <property type="evidence" value="ECO:0007669"/>
    <property type="project" value="UniProtKB-UniRule"/>
</dbReference>
<dbReference type="Pfam" id="PF10436">
    <property type="entry name" value="BCDHK_Adom3"/>
    <property type="match status" value="1"/>
</dbReference>
<evidence type="ECO:0000313" key="11">
    <source>
        <dbReference type="Proteomes" id="UP000283530"/>
    </source>
</evidence>
<comment type="caution">
    <text evidence="10">The sequence shown here is derived from an EMBL/GenBank/DDBJ whole genome shotgun (WGS) entry which is preliminary data.</text>
</comment>
<dbReference type="InterPro" id="IPR036890">
    <property type="entry name" value="HATPase_C_sf"/>
</dbReference>
<keyword evidence="6 8" id="KW-0496">Mitochondrion</keyword>
<evidence type="ECO:0000256" key="3">
    <source>
        <dbReference type="ARBA" id="ARBA00022741"/>
    </source>
</evidence>
<feature type="domain" description="Histidine kinase" evidence="9">
    <location>
        <begin position="233"/>
        <end position="363"/>
    </location>
</feature>